<name>G9NCN3_HYPVG</name>
<dbReference type="RefSeq" id="XP_013949656.1">
    <property type="nucleotide sequence ID" value="XM_014094181.1"/>
</dbReference>
<proteinExistence type="predicted"/>
<feature type="transmembrane region" description="Helical" evidence="1">
    <location>
        <begin position="12"/>
        <end position="34"/>
    </location>
</feature>
<keyword evidence="3" id="KW-1185">Reference proteome</keyword>
<dbReference type="EMBL" id="ABDF02000092">
    <property type="protein sequence ID" value="EHK15455.1"/>
    <property type="molecule type" value="Genomic_DNA"/>
</dbReference>
<dbReference type="VEuPathDB" id="FungiDB:TRIVIDRAFT_187645"/>
<evidence type="ECO:0000313" key="2">
    <source>
        <dbReference type="EMBL" id="EHK15455.1"/>
    </source>
</evidence>
<dbReference type="GeneID" id="25789299"/>
<feature type="non-terminal residue" evidence="2">
    <location>
        <position position="61"/>
    </location>
</feature>
<protein>
    <submittedName>
        <fullName evidence="2">Uncharacterized protein</fullName>
    </submittedName>
</protein>
<accession>G9NCN3</accession>
<dbReference type="AlphaFoldDB" id="G9NCN3"/>
<keyword evidence="1" id="KW-0472">Membrane</keyword>
<organism evidence="2 3">
    <name type="scientific">Hypocrea virens (strain Gv29-8 / FGSC 10586)</name>
    <name type="common">Gliocladium virens</name>
    <name type="synonym">Trichoderma virens</name>
    <dbReference type="NCBI Taxonomy" id="413071"/>
    <lineage>
        <taxon>Eukaryota</taxon>
        <taxon>Fungi</taxon>
        <taxon>Dikarya</taxon>
        <taxon>Ascomycota</taxon>
        <taxon>Pezizomycotina</taxon>
        <taxon>Sordariomycetes</taxon>
        <taxon>Hypocreomycetidae</taxon>
        <taxon>Hypocreales</taxon>
        <taxon>Hypocreaceae</taxon>
        <taxon>Trichoderma</taxon>
    </lineage>
</organism>
<keyword evidence="1" id="KW-0812">Transmembrane</keyword>
<dbReference type="Proteomes" id="UP000007115">
    <property type="component" value="Unassembled WGS sequence"/>
</dbReference>
<evidence type="ECO:0000256" key="1">
    <source>
        <dbReference type="SAM" id="Phobius"/>
    </source>
</evidence>
<sequence length="61" mass="7166">MDGLYSCCFLLFFAFYFFFFFMEFLLFSVLSAGIRLARQGKKTREAIIQGYGWERLGKGLI</sequence>
<keyword evidence="1" id="KW-1133">Transmembrane helix</keyword>
<comment type="caution">
    <text evidence="2">The sequence shown here is derived from an EMBL/GenBank/DDBJ whole genome shotgun (WGS) entry which is preliminary data.</text>
</comment>
<evidence type="ECO:0000313" key="3">
    <source>
        <dbReference type="Proteomes" id="UP000007115"/>
    </source>
</evidence>
<dbReference type="InParanoid" id="G9NCN3"/>
<reference evidence="2 3" key="1">
    <citation type="journal article" date="2011" name="Genome Biol.">
        <title>Comparative genome sequence analysis underscores mycoparasitism as the ancestral life style of Trichoderma.</title>
        <authorList>
            <person name="Kubicek C.P."/>
            <person name="Herrera-Estrella A."/>
            <person name="Seidl-Seiboth V."/>
            <person name="Martinez D.A."/>
            <person name="Druzhinina I.S."/>
            <person name="Thon M."/>
            <person name="Zeilinger S."/>
            <person name="Casas-Flores S."/>
            <person name="Horwitz B.A."/>
            <person name="Mukherjee P.K."/>
            <person name="Mukherjee M."/>
            <person name="Kredics L."/>
            <person name="Alcaraz L.D."/>
            <person name="Aerts A."/>
            <person name="Antal Z."/>
            <person name="Atanasova L."/>
            <person name="Cervantes-Badillo M.G."/>
            <person name="Challacombe J."/>
            <person name="Chertkov O."/>
            <person name="McCluskey K."/>
            <person name="Coulpier F."/>
            <person name="Deshpande N."/>
            <person name="von Doehren H."/>
            <person name="Ebbole D.J."/>
            <person name="Esquivel-Naranjo E.U."/>
            <person name="Fekete E."/>
            <person name="Flipphi M."/>
            <person name="Glaser F."/>
            <person name="Gomez-Rodriguez E.Y."/>
            <person name="Gruber S."/>
            <person name="Han C."/>
            <person name="Henrissat B."/>
            <person name="Hermosa R."/>
            <person name="Hernandez-Onate M."/>
            <person name="Karaffa L."/>
            <person name="Kosti I."/>
            <person name="Le Crom S."/>
            <person name="Lindquist E."/>
            <person name="Lucas S."/>
            <person name="Luebeck M."/>
            <person name="Luebeck P.S."/>
            <person name="Margeot A."/>
            <person name="Metz B."/>
            <person name="Misra M."/>
            <person name="Nevalainen H."/>
            <person name="Omann M."/>
            <person name="Packer N."/>
            <person name="Perrone G."/>
            <person name="Uresti-Rivera E.E."/>
            <person name="Salamov A."/>
            <person name="Schmoll M."/>
            <person name="Seiboth B."/>
            <person name="Shapiro H."/>
            <person name="Sukno S."/>
            <person name="Tamayo-Ramos J.A."/>
            <person name="Tisch D."/>
            <person name="Wiest A."/>
            <person name="Wilkinson H.H."/>
            <person name="Zhang M."/>
            <person name="Coutinho P.M."/>
            <person name="Kenerley C.M."/>
            <person name="Monte E."/>
            <person name="Baker S.E."/>
            <person name="Grigoriev I.V."/>
        </authorList>
    </citation>
    <scope>NUCLEOTIDE SEQUENCE [LARGE SCALE GENOMIC DNA]</scope>
    <source>
        <strain evidence="3">Gv29-8 / FGSC 10586</strain>
    </source>
</reference>
<gene>
    <name evidence="2" type="ORF">TRIVIDRAFT_187645</name>
</gene>
<dbReference type="HOGENOM" id="CLU_2928965_0_0_1"/>